<reference evidence="1 2" key="1">
    <citation type="journal article" date="2021" name="Elife">
        <title>Chloroplast acquisition without the gene transfer in kleptoplastic sea slugs, Plakobranchus ocellatus.</title>
        <authorList>
            <person name="Maeda T."/>
            <person name="Takahashi S."/>
            <person name="Yoshida T."/>
            <person name="Shimamura S."/>
            <person name="Takaki Y."/>
            <person name="Nagai Y."/>
            <person name="Toyoda A."/>
            <person name="Suzuki Y."/>
            <person name="Arimoto A."/>
            <person name="Ishii H."/>
            <person name="Satoh N."/>
            <person name="Nishiyama T."/>
            <person name="Hasebe M."/>
            <person name="Maruyama T."/>
            <person name="Minagawa J."/>
            <person name="Obokata J."/>
            <person name="Shigenobu S."/>
        </authorList>
    </citation>
    <scope>NUCLEOTIDE SEQUENCE [LARGE SCALE GENOMIC DNA]</scope>
</reference>
<sequence>MSGMQVHDREHPWTTRISPLQRYRYTESKKWGAEVSTSVDGESQTRLLVTRDDGRKLAGRFKMTERTERQIET</sequence>
<evidence type="ECO:0000313" key="1">
    <source>
        <dbReference type="EMBL" id="GFR84398.1"/>
    </source>
</evidence>
<proteinExistence type="predicted"/>
<dbReference type="Proteomes" id="UP000762676">
    <property type="component" value="Unassembled WGS sequence"/>
</dbReference>
<evidence type="ECO:0000313" key="2">
    <source>
        <dbReference type="Proteomes" id="UP000762676"/>
    </source>
</evidence>
<accession>A0AAV4GF86</accession>
<dbReference type="AlphaFoldDB" id="A0AAV4GF86"/>
<keyword evidence="2" id="KW-1185">Reference proteome</keyword>
<gene>
    <name evidence="1" type="ORF">ElyMa_005999500</name>
</gene>
<organism evidence="1 2">
    <name type="scientific">Elysia marginata</name>
    <dbReference type="NCBI Taxonomy" id="1093978"/>
    <lineage>
        <taxon>Eukaryota</taxon>
        <taxon>Metazoa</taxon>
        <taxon>Spiralia</taxon>
        <taxon>Lophotrochozoa</taxon>
        <taxon>Mollusca</taxon>
        <taxon>Gastropoda</taxon>
        <taxon>Heterobranchia</taxon>
        <taxon>Euthyneura</taxon>
        <taxon>Panpulmonata</taxon>
        <taxon>Sacoglossa</taxon>
        <taxon>Placobranchoidea</taxon>
        <taxon>Plakobranchidae</taxon>
        <taxon>Elysia</taxon>
    </lineage>
</organism>
<protein>
    <submittedName>
        <fullName evidence="1">Uncharacterized protein</fullName>
    </submittedName>
</protein>
<dbReference type="EMBL" id="BMAT01012050">
    <property type="protein sequence ID" value="GFR84398.1"/>
    <property type="molecule type" value="Genomic_DNA"/>
</dbReference>
<comment type="caution">
    <text evidence="1">The sequence shown here is derived from an EMBL/GenBank/DDBJ whole genome shotgun (WGS) entry which is preliminary data.</text>
</comment>
<name>A0AAV4GF86_9GAST</name>